<sequence length="107" mass="11482">MSDVDQTRTGGTPPKEPFPVPEGGLFIGQIREPWVMTVFFAVIAVAGVVLFVVCKKAADGGAQGALGAGWALLAMFGAVGLLGIVVGIRRWRWKHEYVRVMGRSPWA</sequence>
<keyword evidence="2" id="KW-0812">Transmembrane</keyword>
<protein>
    <recommendedName>
        <fullName evidence="5">DUF2530 domain-containing protein</fullName>
    </recommendedName>
</protein>
<evidence type="ECO:0008006" key="5">
    <source>
        <dbReference type="Google" id="ProtNLM"/>
    </source>
</evidence>
<feature type="transmembrane region" description="Helical" evidence="2">
    <location>
        <begin position="34"/>
        <end position="53"/>
    </location>
</feature>
<evidence type="ECO:0000313" key="4">
    <source>
        <dbReference type="Proteomes" id="UP000321534"/>
    </source>
</evidence>
<name>A0A512D0L2_9MICO</name>
<comment type="caution">
    <text evidence="3">The sequence shown here is derived from an EMBL/GenBank/DDBJ whole genome shotgun (WGS) entry which is preliminary data.</text>
</comment>
<keyword evidence="2" id="KW-0472">Membrane</keyword>
<evidence type="ECO:0000256" key="2">
    <source>
        <dbReference type="SAM" id="Phobius"/>
    </source>
</evidence>
<evidence type="ECO:0000313" key="3">
    <source>
        <dbReference type="EMBL" id="GEO29800.1"/>
    </source>
</evidence>
<dbReference type="RefSeq" id="WP_147065179.1">
    <property type="nucleotide sequence ID" value="NZ_BAAARO010000013.1"/>
</dbReference>
<accession>A0A512D0L2</accession>
<feature type="region of interest" description="Disordered" evidence="1">
    <location>
        <begin position="1"/>
        <end position="20"/>
    </location>
</feature>
<keyword evidence="4" id="KW-1185">Reference proteome</keyword>
<dbReference type="AlphaFoldDB" id="A0A512D0L2"/>
<dbReference type="Proteomes" id="UP000321534">
    <property type="component" value="Unassembled WGS sequence"/>
</dbReference>
<gene>
    <name evidence="3" type="ORF">TAE01_16100</name>
</gene>
<keyword evidence="2" id="KW-1133">Transmembrane helix</keyword>
<feature type="transmembrane region" description="Helical" evidence="2">
    <location>
        <begin position="65"/>
        <end position="88"/>
    </location>
</feature>
<dbReference type="EMBL" id="BJYX01000006">
    <property type="protein sequence ID" value="GEO29800.1"/>
    <property type="molecule type" value="Genomic_DNA"/>
</dbReference>
<dbReference type="OrthoDB" id="4865806at2"/>
<organism evidence="3 4">
    <name type="scientific">Terrabacter aerolatus</name>
    <dbReference type="NCBI Taxonomy" id="422442"/>
    <lineage>
        <taxon>Bacteria</taxon>
        <taxon>Bacillati</taxon>
        <taxon>Actinomycetota</taxon>
        <taxon>Actinomycetes</taxon>
        <taxon>Micrococcales</taxon>
        <taxon>Intrasporangiaceae</taxon>
        <taxon>Terrabacter</taxon>
    </lineage>
</organism>
<proteinExistence type="predicted"/>
<reference evidence="3 4" key="1">
    <citation type="submission" date="2019-07" db="EMBL/GenBank/DDBJ databases">
        <title>Whole genome shotgun sequence of Terrabacter aerolatus NBRC 106305.</title>
        <authorList>
            <person name="Hosoyama A."/>
            <person name="Uohara A."/>
            <person name="Ohji S."/>
            <person name="Ichikawa N."/>
        </authorList>
    </citation>
    <scope>NUCLEOTIDE SEQUENCE [LARGE SCALE GENOMIC DNA]</scope>
    <source>
        <strain evidence="3 4">NBRC 106305</strain>
    </source>
</reference>
<evidence type="ECO:0000256" key="1">
    <source>
        <dbReference type="SAM" id="MobiDB-lite"/>
    </source>
</evidence>